<reference evidence="1 2" key="1">
    <citation type="submission" date="2021-01" db="EMBL/GenBank/DDBJ databases">
        <title>Whole genome shotgun sequence of Catellatospora citrea NBRC 14495.</title>
        <authorList>
            <person name="Komaki H."/>
            <person name="Tamura T."/>
        </authorList>
    </citation>
    <scope>NUCLEOTIDE SEQUENCE [LARGE SCALE GENOMIC DNA]</scope>
    <source>
        <strain evidence="1 2">NBRC 14495</strain>
    </source>
</reference>
<gene>
    <name evidence="1" type="ORF">Cci01nite_72860</name>
</gene>
<dbReference type="EMBL" id="BONH01000049">
    <property type="protein sequence ID" value="GIG02193.1"/>
    <property type="molecule type" value="Genomic_DNA"/>
</dbReference>
<dbReference type="RefSeq" id="WP_120319994.1">
    <property type="nucleotide sequence ID" value="NZ_BONH01000049.1"/>
</dbReference>
<comment type="caution">
    <text evidence="1">The sequence shown here is derived from an EMBL/GenBank/DDBJ whole genome shotgun (WGS) entry which is preliminary data.</text>
</comment>
<evidence type="ECO:0000313" key="1">
    <source>
        <dbReference type="EMBL" id="GIG02193.1"/>
    </source>
</evidence>
<dbReference type="Proteomes" id="UP000659904">
    <property type="component" value="Unassembled WGS sequence"/>
</dbReference>
<dbReference type="AlphaFoldDB" id="A0A8J3P322"/>
<keyword evidence="2" id="KW-1185">Reference proteome</keyword>
<organism evidence="1 2">
    <name type="scientific">Catellatospora citrea</name>
    <dbReference type="NCBI Taxonomy" id="53366"/>
    <lineage>
        <taxon>Bacteria</taxon>
        <taxon>Bacillati</taxon>
        <taxon>Actinomycetota</taxon>
        <taxon>Actinomycetes</taxon>
        <taxon>Micromonosporales</taxon>
        <taxon>Micromonosporaceae</taxon>
        <taxon>Catellatospora</taxon>
    </lineage>
</organism>
<proteinExistence type="predicted"/>
<protein>
    <submittedName>
        <fullName evidence="1">Uncharacterized protein</fullName>
    </submittedName>
</protein>
<dbReference type="GO" id="GO:0051537">
    <property type="term" value="F:2 iron, 2 sulfur cluster binding"/>
    <property type="evidence" value="ECO:0007669"/>
    <property type="project" value="InterPro"/>
</dbReference>
<evidence type="ECO:0000313" key="2">
    <source>
        <dbReference type="Proteomes" id="UP000659904"/>
    </source>
</evidence>
<dbReference type="InterPro" id="IPR006058">
    <property type="entry name" value="2Fe2S_fd_BS"/>
</dbReference>
<dbReference type="PROSITE" id="PS00197">
    <property type="entry name" value="2FE2S_FER_1"/>
    <property type="match status" value="1"/>
</dbReference>
<sequence>MTPQHEDRSGEAWRAELAAALNALPTAEFLDVMRQVLPVQAANDADPAFRNVLMLVEVSTDPDDGDVEQRVVAWPDRVHYGGGLGTYQGLCEEGTCAGCGRTVTSNAKRAVCPLCGTNCRLT</sequence>
<name>A0A8J3P322_9ACTN</name>
<accession>A0A8J3P322</accession>